<dbReference type="KEGG" id="pxi:J5O05_06725"/>
<evidence type="ECO:0000313" key="9">
    <source>
        <dbReference type="EMBL" id="QTH72502.1"/>
    </source>
</evidence>
<keyword evidence="4" id="KW-1003">Cell membrane</keyword>
<proteinExistence type="inferred from homology"/>
<protein>
    <submittedName>
        <fullName evidence="9">MFS transporter</fullName>
    </submittedName>
</protein>
<feature type="transmembrane region" description="Helical" evidence="8">
    <location>
        <begin position="351"/>
        <end position="369"/>
    </location>
</feature>
<dbReference type="Proteomes" id="UP000664904">
    <property type="component" value="Chromosome"/>
</dbReference>
<feature type="transmembrane region" description="Helical" evidence="8">
    <location>
        <begin position="73"/>
        <end position="91"/>
    </location>
</feature>
<dbReference type="GO" id="GO:0022857">
    <property type="term" value="F:transmembrane transporter activity"/>
    <property type="evidence" value="ECO:0007669"/>
    <property type="project" value="InterPro"/>
</dbReference>
<evidence type="ECO:0000256" key="1">
    <source>
        <dbReference type="ARBA" id="ARBA00004651"/>
    </source>
</evidence>
<comment type="subcellular location">
    <subcellularLocation>
        <location evidence="1">Cell membrane</location>
        <topology evidence="1">Multi-pass membrane protein</topology>
    </subcellularLocation>
</comment>
<dbReference type="RefSeq" id="WP_208844126.1">
    <property type="nucleotide sequence ID" value="NZ_CP072133.1"/>
</dbReference>
<organism evidence="9 10">
    <name type="scientific">Pseudoalteromonas xiamenensis</name>
    <dbReference type="NCBI Taxonomy" id="882626"/>
    <lineage>
        <taxon>Bacteria</taxon>
        <taxon>Pseudomonadati</taxon>
        <taxon>Pseudomonadota</taxon>
        <taxon>Gammaproteobacteria</taxon>
        <taxon>Alteromonadales</taxon>
        <taxon>Pseudoalteromonadaceae</taxon>
        <taxon>Pseudoalteromonas</taxon>
    </lineage>
</organism>
<feature type="transmembrane region" description="Helical" evidence="8">
    <location>
        <begin position="156"/>
        <end position="172"/>
    </location>
</feature>
<dbReference type="Pfam" id="PF07690">
    <property type="entry name" value="MFS_1"/>
    <property type="match status" value="1"/>
</dbReference>
<dbReference type="GO" id="GO:0005886">
    <property type="term" value="C:plasma membrane"/>
    <property type="evidence" value="ECO:0007669"/>
    <property type="project" value="UniProtKB-SubCell"/>
</dbReference>
<feature type="transmembrane region" description="Helical" evidence="8">
    <location>
        <begin position="263"/>
        <end position="281"/>
    </location>
</feature>
<evidence type="ECO:0000313" key="10">
    <source>
        <dbReference type="Proteomes" id="UP000664904"/>
    </source>
</evidence>
<keyword evidence="3" id="KW-0813">Transport</keyword>
<evidence type="ECO:0000256" key="3">
    <source>
        <dbReference type="ARBA" id="ARBA00022448"/>
    </source>
</evidence>
<keyword evidence="5 8" id="KW-0812">Transmembrane</keyword>
<evidence type="ECO:0000256" key="8">
    <source>
        <dbReference type="SAM" id="Phobius"/>
    </source>
</evidence>
<dbReference type="AlphaFoldDB" id="A0A975DJV7"/>
<feature type="transmembrane region" description="Helical" evidence="8">
    <location>
        <begin position="128"/>
        <end position="150"/>
    </location>
</feature>
<evidence type="ECO:0000256" key="6">
    <source>
        <dbReference type="ARBA" id="ARBA00022989"/>
    </source>
</evidence>
<dbReference type="PANTHER" id="PTHR43271">
    <property type="entry name" value="BLL2771 PROTEIN"/>
    <property type="match status" value="1"/>
</dbReference>
<evidence type="ECO:0000256" key="2">
    <source>
        <dbReference type="ARBA" id="ARBA00008335"/>
    </source>
</evidence>
<dbReference type="InterPro" id="IPR036259">
    <property type="entry name" value="MFS_trans_sf"/>
</dbReference>
<reference evidence="9" key="1">
    <citation type="submission" date="2021-03" db="EMBL/GenBank/DDBJ databases">
        <title>Complete Genome of Pseudoalteromonas xiamenensis STKMTI.2, a new potential marine bacterium producing anti-Vibrio compounds.</title>
        <authorList>
            <person name="Handayani D.P."/>
            <person name="Isnansetyo A."/>
            <person name="Istiqomah I."/>
            <person name="Jumina J."/>
        </authorList>
    </citation>
    <scope>NUCLEOTIDE SEQUENCE</scope>
    <source>
        <strain evidence="9">STKMTI.2</strain>
    </source>
</reference>
<feature type="transmembrane region" description="Helical" evidence="8">
    <location>
        <begin position="41"/>
        <end position="61"/>
    </location>
</feature>
<feature type="transmembrane region" description="Helical" evidence="8">
    <location>
        <begin position="236"/>
        <end position="256"/>
    </location>
</feature>
<evidence type="ECO:0000256" key="4">
    <source>
        <dbReference type="ARBA" id="ARBA00022475"/>
    </source>
</evidence>
<keyword evidence="10" id="KW-1185">Reference proteome</keyword>
<feature type="transmembrane region" description="Helical" evidence="8">
    <location>
        <begin position="287"/>
        <end position="311"/>
    </location>
</feature>
<comment type="similarity">
    <text evidence="2">Belongs to the major facilitator superfamily.</text>
</comment>
<feature type="transmembrane region" description="Helical" evidence="8">
    <location>
        <begin position="202"/>
        <end position="224"/>
    </location>
</feature>
<dbReference type="EMBL" id="CP072133">
    <property type="protein sequence ID" value="QTH72502.1"/>
    <property type="molecule type" value="Genomic_DNA"/>
</dbReference>
<dbReference type="InterPro" id="IPR011701">
    <property type="entry name" value="MFS"/>
</dbReference>
<dbReference type="SUPFAM" id="SSF103473">
    <property type="entry name" value="MFS general substrate transporter"/>
    <property type="match status" value="1"/>
</dbReference>
<evidence type="ECO:0000256" key="5">
    <source>
        <dbReference type="ARBA" id="ARBA00022692"/>
    </source>
</evidence>
<evidence type="ECO:0000256" key="7">
    <source>
        <dbReference type="ARBA" id="ARBA00023136"/>
    </source>
</evidence>
<gene>
    <name evidence="9" type="ORF">J5O05_06725</name>
</gene>
<feature type="transmembrane region" description="Helical" evidence="8">
    <location>
        <begin position="323"/>
        <end position="345"/>
    </location>
</feature>
<keyword evidence="6 8" id="KW-1133">Transmembrane helix</keyword>
<keyword evidence="7 8" id="KW-0472">Membrane</keyword>
<accession>A0A975DJV7</accession>
<sequence length="381" mass="42131">MPLVLLLLCSVVTFFVLYAPQPLLVLFSSNFNVSPAQSGSLMSLTMLPLAIAPIVYGLFLAKRNVLLVLKMTMVGLAISCLLFVHVDSFYLLQWLRFIQGLLLPAALTSMTGYIGMRYQGTALHKNMSLYIGSTILGGYLGRVLSASFASMLDWQSFYYVIAVLLVLLSCLIKPSNHQAQIKAANSPKDYLRPLKNRALISLYLAVFCMFFCFAGLMNFLPFILQDTFAITDPKDVGLVYTGYLVGAALSVASPWIVKKCPSAAVFIFWIFILYVMTLTVMQFPSFWLFITAFTLFCMAMFMIHTTAAGFANHLSQAPSTVTNGAYVSFYYSGGALGSFLPGFAFEHFGTHGFLLTLTFVCLLGTWCITQVKEKTDNVQSL</sequence>
<dbReference type="PANTHER" id="PTHR43271:SF1">
    <property type="entry name" value="INNER MEMBRANE TRANSPORT PROTEIN YNFM"/>
    <property type="match status" value="1"/>
</dbReference>
<dbReference type="CDD" id="cd17324">
    <property type="entry name" value="MFS_NepI_like"/>
    <property type="match status" value="1"/>
</dbReference>
<feature type="transmembrane region" description="Helical" evidence="8">
    <location>
        <begin position="97"/>
        <end position="116"/>
    </location>
</feature>
<dbReference type="Gene3D" id="1.20.1250.20">
    <property type="entry name" value="MFS general substrate transporter like domains"/>
    <property type="match status" value="1"/>
</dbReference>
<name>A0A975DJV7_9GAMM</name>